<evidence type="ECO:0000259" key="15">
    <source>
        <dbReference type="PROSITE" id="PS51384"/>
    </source>
</evidence>
<evidence type="ECO:0000313" key="16">
    <source>
        <dbReference type="EMBL" id="KAF5739868.1"/>
    </source>
</evidence>
<keyword evidence="12 13" id="KW-0472">Membrane</keyword>
<keyword evidence="9" id="KW-0521">NADP</keyword>
<dbReference type="InterPro" id="IPR000778">
    <property type="entry name" value="Cyt_b245_heavy_chain"/>
</dbReference>
<keyword evidence="10 13" id="KW-1133">Transmembrane helix</keyword>
<comment type="subcellular location">
    <subcellularLocation>
        <location evidence="1">Membrane</location>
        <topology evidence="1">Multi-pass membrane protein</topology>
    </subcellularLocation>
</comment>
<dbReference type="InterPro" id="IPR013112">
    <property type="entry name" value="FAD-bd_8"/>
</dbReference>
<dbReference type="SUPFAM" id="SSF63380">
    <property type="entry name" value="Riboflavin synthase domain-like"/>
    <property type="match status" value="1"/>
</dbReference>
<feature type="transmembrane region" description="Helical" evidence="13">
    <location>
        <begin position="179"/>
        <end position="201"/>
    </location>
</feature>
<feature type="domain" description="FAD-binding FR-type" evidence="15">
    <location>
        <begin position="242"/>
        <end position="366"/>
    </location>
</feature>
<dbReference type="Pfam" id="PF08022">
    <property type="entry name" value="FAD_binding_8"/>
    <property type="match status" value="1"/>
</dbReference>
<evidence type="ECO:0000256" key="14">
    <source>
        <dbReference type="SAM" id="SignalP"/>
    </source>
</evidence>
<evidence type="ECO:0000256" key="10">
    <source>
        <dbReference type="ARBA" id="ARBA00022989"/>
    </source>
</evidence>
<proteinExistence type="inferred from homology"/>
<dbReference type="AlphaFoldDB" id="A0A7J7D0R0"/>
<evidence type="ECO:0000256" key="9">
    <source>
        <dbReference type="ARBA" id="ARBA00022857"/>
    </source>
</evidence>
<dbReference type="InterPro" id="IPR017927">
    <property type="entry name" value="FAD-bd_FR_type"/>
</dbReference>
<evidence type="ECO:0000313" key="17">
    <source>
        <dbReference type="Proteomes" id="UP000593562"/>
    </source>
</evidence>
<evidence type="ECO:0000256" key="12">
    <source>
        <dbReference type="ARBA" id="ARBA00023136"/>
    </source>
</evidence>
<dbReference type="GO" id="GO:0005886">
    <property type="term" value="C:plasma membrane"/>
    <property type="evidence" value="ECO:0007669"/>
    <property type="project" value="TreeGrafter"/>
</dbReference>
<dbReference type="InterPro" id="IPR050369">
    <property type="entry name" value="RBOH/FRE"/>
</dbReference>
<evidence type="ECO:0000256" key="4">
    <source>
        <dbReference type="ARBA" id="ARBA00022630"/>
    </source>
</evidence>
<comment type="similarity">
    <text evidence="2">Belongs to the RBOH (TC 5.B.1.3) family.</text>
</comment>
<dbReference type="Gene3D" id="2.40.30.10">
    <property type="entry name" value="Translation factors"/>
    <property type="match status" value="1"/>
</dbReference>
<evidence type="ECO:0000256" key="2">
    <source>
        <dbReference type="ARBA" id="ARBA00007975"/>
    </source>
</evidence>
<keyword evidence="14" id="KW-0732">Signal</keyword>
<dbReference type="GO" id="GO:0004601">
    <property type="term" value="F:peroxidase activity"/>
    <property type="evidence" value="ECO:0007669"/>
    <property type="project" value="UniProtKB-KW"/>
</dbReference>
<dbReference type="GO" id="GO:0046872">
    <property type="term" value="F:metal ion binding"/>
    <property type="evidence" value="ECO:0007669"/>
    <property type="project" value="UniProtKB-KW"/>
</dbReference>
<name>A0A7J7D0R0_TRIWF</name>
<gene>
    <name evidence="16" type="ORF">HS088_TW12G01079</name>
</gene>
<evidence type="ECO:0000256" key="7">
    <source>
        <dbReference type="ARBA" id="ARBA00022827"/>
    </source>
</evidence>
<keyword evidence="8" id="KW-0106">Calcium</keyword>
<dbReference type="CDD" id="cd06186">
    <property type="entry name" value="NOX_Duox_like_FAD_NADP"/>
    <property type="match status" value="1"/>
</dbReference>
<keyword evidence="11" id="KW-0560">Oxidoreductase</keyword>
<evidence type="ECO:0000256" key="3">
    <source>
        <dbReference type="ARBA" id="ARBA00022559"/>
    </source>
</evidence>
<evidence type="ECO:0000256" key="11">
    <source>
        <dbReference type="ARBA" id="ARBA00023002"/>
    </source>
</evidence>
<dbReference type="InterPro" id="IPR013130">
    <property type="entry name" value="Fe3_Rdtase_TM_dom"/>
</dbReference>
<feature type="signal peptide" evidence="14">
    <location>
        <begin position="1"/>
        <end position="19"/>
    </location>
</feature>
<keyword evidence="4" id="KW-0285">Flavoprotein</keyword>
<dbReference type="InParanoid" id="A0A7J7D0R0"/>
<dbReference type="PROSITE" id="PS51384">
    <property type="entry name" value="FAD_FR"/>
    <property type="match status" value="1"/>
</dbReference>
<keyword evidence="5 13" id="KW-0812">Transmembrane</keyword>
<dbReference type="PANTHER" id="PTHR11972:SF64">
    <property type="entry name" value="RESPIRATORY BURST OXIDASE HOMOLOG PROTEIN B"/>
    <property type="match status" value="1"/>
</dbReference>
<keyword evidence="3" id="KW-0575">Peroxidase</keyword>
<evidence type="ECO:0000256" key="6">
    <source>
        <dbReference type="ARBA" id="ARBA00022723"/>
    </source>
</evidence>
<sequence>MRLWLSVCVGLFTWKFIEYKHWAVFELMGYCVTTAKGAAETLKFNMALILLPVCRNTITWLRSNTKLGWVVPYDDNINFHKVIALGIAIGVGIHALAHLTCDFPRILHATHQEYEPLQRFFDEEQPDNYWWFLRGTDGWTGIVMVVLMDVAYTLAQPWFRRNQLNLPQILKRLTGFNAFWYSHHLFVIVYVLFIVHGYYLYSYKKWYKKTDIPCVCYPQTWMYLAVPVLLYPCERLIRVFRSKYNTVRILKVAVHTGNVLALHMSKPQGFEYTSGQYIFVKSSAVSQFEWHPFSITSAPSDDYISVHIRTLGDWTTQLKSVFAWVLSRQAPSSNQSGLLRADIGQGDITRLPRLLIDGPYGASSQDYKNIM</sequence>
<dbReference type="PANTHER" id="PTHR11972">
    <property type="entry name" value="NADPH OXIDASE"/>
    <property type="match status" value="1"/>
</dbReference>
<dbReference type="EMBL" id="JAAARO010000012">
    <property type="protein sequence ID" value="KAF5739868.1"/>
    <property type="molecule type" value="Genomic_DNA"/>
</dbReference>
<keyword evidence="7" id="KW-0274">FAD</keyword>
<dbReference type="PRINTS" id="PR00466">
    <property type="entry name" value="GP91PHOX"/>
</dbReference>
<evidence type="ECO:0000256" key="8">
    <source>
        <dbReference type="ARBA" id="ARBA00022837"/>
    </source>
</evidence>
<reference evidence="16 17" key="1">
    <citation type="journal article" date="2020" name="Nat. Commun.">
        <title>Genome of Tripterygium wilfordii and identification of cytochrome P450 involved in triptolide biosynthesis.</title>
        <authorList>
            <person name="Tu L."/>
            <person name="Su P."/>
            <person name="Zhang Z."/>
            <person name="Gao L."/>
            <person name="Wang J."/>
            <person name="Hu T."/>
            <person name="Zhou J."/>
            <person name="Zhang Y."/>
            <person name="Zhao Y."/>
            <person name="Liu Y."/>
            <person name="Song Y."/>
            <person name="Tong Y."/>
            <person name="Lu Y."/>
            <person name="Yang J."/>
            <person name="Xu C."/>
            <person name="Jia M."/>
            <person name="Peters R.J."/>
            <person name="Huang L."/>
            <person name="Gao W."/>
        </authorList>
    </citation>
    <scope>NUCLEOTIDE SEQUENCE [LARGE SCALE GENOMIC DNA]</scope>
    <source>
        <strain evidence="17">cv. XIE 37</strain>
        <tissue evidence="16">Leaf</tissue>
    </source>
</reference>
<dbReference type="InterPro" id="IPR017938">
    <property type="entry name" value="Riboflavin_synthase-like_b-brl"/>
</dbReference>
<evidence type="ECO:0000256" key="13">
    <source>
        <dbReference type="SAM" id="Phobius"/>
    </source>
</evidence>
<evidence type="ECO:0000256" key="5">
    <source>
        <dbReference type="ARBA" id="ARBA00022692"/>
    </source>
</evidence>
<dbReference type="Pfam" id="PF01794">
    <property type="entry name" value="Ferric_reduct"/>
    <property type="match status" value="1"/>
</dbReference>
<accession>A0A7J7D0R0</accession>
<keyword evidence="6" id="KW-0479">Metal-binding</keyword>
<dbReference type="FunFam" id="2.40.30.10:FF:000019">
    <property type="entry name" value="Respiratory burst oxidase homolog A"/>
    <property type="match status" value="1"/>
</dbReference>
<keyword evidence="17" id="KW-1185">Reference proteome</keyword>
<comment type="caution">
    <text evidence="16">The sequence shown here is derived from an EMBL/GenBank/DDBJ whole genome shotgun (WGS) entry which is preliminary data.</text>
</comment>
<protein>
    <recommendedName>
        <fullName evidence="15">FAD-binding FR-type domain-containing protein</fullName>
    </recommendedName>
</protein>
<dbReference type="GO" id="GO:0016174">
    <property type="term" value="F:NAD(P)H oxidase H2O2-forming activity"/>
    <property type="evidence" value="ECO:0007669"/>
    <property type="project" value="TreeGrafter"/>
</dbReference>
<organism evidence="16 17">
    <name type="scientific">Tripterygium wilfordii</name>
    <name type="common">Thunder God vine</name>
    <dbReference type="NCBI Taxonomy" id="458696"/>
    <lineage>
        <taxon>Eukaryota</taxon>
        <taxon>Viridiplantae</taxon>
        <taxon>Streptophyta</taxon>
        <taxon>Embryophyta</taxon>
        <taxon>Tracheophyta</taxon>
        <taxon>Spermatophyta</taxon>
        <taxon>Magnoliopsida</taxon>
        <taxon>eudicotyledons</taxon>
        <taxon>Gunneridae</taxon>
        <taxon>Pentapetalae</taxon>
        <taxon>rosids</taxon>
        <taxon>fabids</taxon>
        <taxon>Celastrales</taxon>
        <taxon>Celastraceae</taxon>
        <taxon>Tripterygium</taxon>
    </lineage>
</organism>
<dbReference type="Proteomes" id="UP000593562">
    <property type="component" value="Unassembled WGS sequence"/>
</dbReference>
<feature type="chain" id="PRO_5029655386" description="FAD-binding FR-type domain-containing protein" evidence="14">
    <location>
        <begin position="20"/>
        <end position="371"/>
    </location>
</feature>
<feature type="transmembrane region" description="Helical" evidence="13">
    <location>
        <begin position="139"/>
        <end position="159"/>
    </location>
</feature>
<evidence type="ECO:0000256" key="1">
    <source>
        <dbReference type="ARBA" id="ARBA00004141"/>
    </source>
</evidence>